<dbReference type="InterPro" id="IPR018490">
    <property type="entry name" value="cNMP-bd_dom_sf"/>
</dbReference>
<keyword evidence="6" id="KW-1185">Reference proteome</keyword>
<gene>
    <name evidence="5" type="ORF">C9I98_08880</name>
</gene>
<reference evidence="5 6" key="1">
    <citation type="submission" date="2018-01" db="EMBL/GenBank/DDBJ databases">
        <title>Whole genome sequencing of Histamine producing bacteria.</title>
        <authorList>
            <person name="Butler K."/>
        </authorList>
    </citation>
    <scope>NUCLEOTIDE SEQUENCE [LARGE SCALE GENOMIC DNA]</scope>
    <source>
        <strain evidence="5 6">DSM 100436</strain>
    </source>
</reference>
<dbReference type="SUPFAM" id="SSF51206">
    <property type="entry name" value="cAMP-binding domain-like"/>
    <property type="match status" value="1"/>
</dbReference>
<evidence type="ECO:0000259" key="4">
    <source>
        <dbReference type="PROSITE" id="PS50042"/>
    </source>
</evidence>
<dbReference type="SUPFAM" id="SSF46785">
    <property type="entry name" value="Winged helix' DNA-binding domain"/>
    <property type="match status" value="1"/>
</dbReference>
<dbReference type="CDD" id="cd00038">
    <property type="entry name" value="CAP_ED"/>
    <property type="match status" value="1"/>
</dbReference>
<dbReference type="GO" id="GO:0003677">
    <property type="term" value="F:DNA binding"/>
    <property type="evidence" value="ECO:0007669"/>
    <property type="project" value="UniProtKB-KW"/>
</dbReference>
<dbReference type="InterPro" id="IPR000595">
    <property type="entry name" value="cNMP-bd_dom"/>
</dbReference>
<dbReference type="PANTHER" id="PTHR24567">
    <property type="entry name" value="CRP FAMILY TRANSCRIPTIONAL REGULATORY PROTEIN"/>
    <property type="match status" value="1"/>
</dbReference>
<dbReference type="InterPro" id="IPR050397">
    <property type="entry name" value="Env_Response_Regulators"/>
</dbReference>
<dbReference type="InterPro" id="IPR036388">
    <property type="entry name" value="WH-like_DNA-bd_sf"/>
</dbReference>
<comment type="caution">
    <text evidence="5">The sequence shown here is derived from an EMBL/GenBank/DDBJ whole genome shotgun (WGS) entry which is preliminary data.</text>
</comment>
<evidence type="ECO:0000256" key="3">
    <source>
        <dbReference type="ARBA" id="ARBA00023163"/>
    </source>
</evidence>
<dbReference type="Pfam" id="PF13545">
    <property type="entry name" value="HTH_Crp_2"/>
    <property type="match status" value="1"/>
</dbReference>
<evidence type="ECO:0000313" key="5">
    <source>
        <dbReference type="EMBL" id="PSW20160.1"/>
    </source>
</evidence>
<dbReference type="GO" id="GO:0005829">
    <property type="term" value="C:cytosol"/>
    <property type="evidence" value="ECO:0007669"/>
    <property type="project" value="TreeGrafter"/>
</dbReference>
<proteinExistence type="predicted"/>
<name>A0A2T3NV52_9GAMM</name>
<dbReference type="RefSeq" id="WP_036823903.1">
    <property type="nucleotide sequence ID" value="NZ_JGVO01000501.1"/>
</dbReference>
<dbReference type="EMBL" id="PYMA01000004">
    <property type="protein sequence ID" value="PSW20160.1"/>
    <property type="molecule type" value="Genomic_DNA"/>
</dbReference>
<dbReference type="Proteomes" id="UP000241771">
    <property type="component" value="Unassembled WGS sequence"/>
</dbReference>
<dbReference type="PANTHER" id="PTHR24567:SF77">
    <property type="entry name" value="NUCLEOSIDE-RESPONSIVE TRANSCRIPTIONAL ACTIVATOR OF NUCLEOSIDE UTILIZATION DEOR"/>
    <property type="match status" value="1"/>
</dbReference>
<keyword evidence="3" id="KW-0804">Transcription</keyword>
<evidence type="ECO:0000313" key="6">
    <source>
        <dbReference type="Proteomes" id="UP000241771"/>
    </source>
</evidence>
<dbReference type="AlphaFoldDB" id="A0A2T3NV52"/>
<protein>
    <submittedName>
        <fullName evidence="5">Crp/Fnr family transcriptional regulator</fullName>
    </submittedName>
</protein>
<sequence length="223" mass="26178">MHVTSNDIYHSENILDYLKQQQKDLSLKQVHFNKGQTIFTQGQTVTAIYFILDGTISLNRQTVHGRRYQLGTFKHNGFLGLMELFSERDCFYSVKAEVDCEVYAVDGKRFCQLIYQTPKLAEFIFKHISTKWYLSVERMTRNILHSIKYCIIDDLLTFNHEQPDDTYVINKSLECERLGTTLRVYNRILKQLQDAGAIVVHRRSIEIVDRQVLQAEFEAEIEK</sequence>
<dbReference type="OrthoDB" id="7826327at2"/>
<evidence type="ECO:0000256" key="2">
    <source>
        <dbReference type="ARBA" id="ARBA00023125"/>
    </source>
</evidence>
<evidence type="ECO:0000256" key="1">
    <source>
        <dbReference type="ARBA" id="ARBA00023015"/>
    </source>
</evidence>
<dbReference type="Pfam" id="PF00027">
    <property type="entry name" value="cNMP_binding"/>
    <property type="match status" value="1"/>
</dbReference>
<dbReference type="InterPro" id="IPR014710">
    <property type="entry name" value="RmlC-like_jellyroll"/>
</dbReference>
<keyword evidence="1" id="KW-0805">Transcription regulation</keyword>
<organism evidence="5 6">
    <name type="scientific">Photobacterium sanctipauli</name>
    <dbReference type="NCBI Taxonomy" id="1342794"/>
    <lineage>
        <taxon>Bacteria</taxon>
        <taxon>Pseudomonadati</taxon>
        <taxon>Pseudomonadota</taxon>
        <taxon>Gammaproteobacteria</taxon>
        <taxon>Vibrionales</taxon>
        <taxon>Vibrionaceae</taxon>
        <taxon>Photobacterium</taxon>
    </lineage>
</organism>
<dbReference type="InterPro" id="IPR012318">
    <property type="entry name" value="HTH_CRP"/>
</dbReference>
<dbReference type="InterPro" id="IPR036390">
    <property type="entry name" value="WH_DNA-bd_sf"/>
</dbReference>
<keyword evidence="2" id="KW-0238">DNA-binding</keyword>
<dbReference type="Gene3D" id="1.10.10.10">
    <property type="entry name" value="Winged helix-like DNA-binding domain superfamily/Winged helix DNA-binding domain"/>
    <property type="match status" value="1"/>
</dbReference>
<dbReference type="PROSITE" id="PS50042">
    <property type="entry name" value="CNMP_BINDING_3"/>
    <property type="match status" value="1"/>
</dbReference>
<accession>A0A2T3NV52</accession>
<dbReference type="GO" id="GO:0003700">
    <property type="term" value="F:DNA-binding transcription factor activity"/>
    <property type="evidence" value="ECO:0007669"/>
    <property type="project" value="TreeGrafter"/>
</dbReference>
<feature type="domain" description="Cyclic nucleotide-binding" evidence="4">
    <location>
        <begin position="26"/>
        <end position="131"/>
    </location>
</feature>
<dbReference type="Gene3D" id="2.60.120.10">
    <property type="entry name" value="Jelly Rolls"/>
    <property type="match status" value="1"/>
</dbReference>
<dbReference type="SMART" id="SM00100">
    <property type="entry name" value="cNMP"/>
    <property type="match status" value="1"/>
</dbReference>